<proteinExistence type="predicted"/>
<reference evidence="4 5" key="1">
    <citation type="submission" date="2015-10" db="EMBL/GenBank/DDBJ databases">
        <authorList>
            <person name="Rovetto F.F."/>
            <person name="Cocolin L.L."/>
            <person name="Illeghems K.K."/>
            <person name="Van Nieuwerbuegh F.F."/>
            <person name="Houf K.K."/>
        </authorList>
    </citation>
    <scope>NUCLEOTIDE SEQUENCE [LARGE SCALE GENOMIC DNA]</scope>
    <source>
        <strain evidence="4 5">LMG 24486</strain>
    </source>
</reference>
<evidence type="ECO:0000313" key="4">
    <source>
        <dbReference type="EMBL" id="OCL95754.1"/>
    </source>
</evidence>
<dbReference type="Pfam" id="PF06414">
    <property type="entry name" value="Zeta_toxin"/>
    <property type="match status" value="1"/>
</dbReference>
<gene>
    <name evidence="4" type="ORF">AA347_01234</name>
</gene>
<dbReference type="InterPro" id="IPR010488">
    <property type="entry name" value="Zeta_toxin_domain"/>
</dbReference>
<dbReference type="EMBL" id="LLKQ01000001">
    <property type="protein sequence ID" value="OCL95754.1"/>
    <property type="molecule type" value="Genomic_DNA"/>
</dbReference>
<keyword evidence="5" id="KW-1185">Reference proteome</keyword>
<organism evidence="4 5">
    <name type="scientific">Aliarcobacter thereius LMG 24486</name>
    <dbReference type="NCBI Taxonomy" id="1032240"/>
    <lineage>
        <taxon>Bacteria</taxon>
        <taxon>Pseudomonadati</taxon>
        <taxon>Campylobacterota</taxon>
        <taxon>Epsilonproteobacteria</taxon>
        <taxon>Campylobacterales</taxon>
        <taxon>Arcobacteraceae</taxon>
        <taxon>Aliarcobacter</taxon>
    </lineage>
</organism>
<dbReference type="Proteomes" id="UP000092987">
    <property type="component" value="Unassembled WGS sequence"/>
</dbReference>
<dbReference type="RefSeq" id="WP_066390277.1">
    <property type="nucleotide sequence ID" value="NZ_CP035926.1"/>
</dbReference>
<evidence type="ECO:0000259" key="3">
    <source>
        <dbReference type="Pfam" id="PF06414"/>
    </source>
</evidence>
<dbReference type="InterPro" id="IPR027417">
    <property type="entry name" value="P-loop_NTPase"/>
</dbReference>
<name>A0A1C7WR55_9BACT</name>
<evidence type="ECO:0000256" key="1">
    <source>
        <dbReference type="ARBA" id="ARBA00022741"/>
    </source>
</evidence>
<sequence length="217" mass="25109">MNKTEDQALKYLKENKKDFLEKYLCGYEVHDIKTAIFTAGASGAGKTEYAISRKEKEPFLLHMDIDYIREFFSPIGYNGTNSSDYQKPASKGVNWLFDRATKKGYSFILDSNFAEATIAQSNIQRLLDKGYVVEINYIFRDIQKSFEFAKQRESITKRKVPLDVVKSSFKNSFDTTLLIKSIFQDAIILNIFDRENDIIHEDVDEKQFYILLAGEIL</sequence>
<feature type="domain" description="Zeta toxin" evidence="3">
    <location>
        <begin position="33"/>
        <end position="196"/>
    </location>
</feature>
<keyword evidence="1" id="KW-0547">Nucleotide-binding</keyword>
<comment type="caution">
    <text evidence="4">The sequence shown here is derived from an EMBL/GenBank/DDBJ whole genome shotgun (WGS) entry which is preliminary data.</text>
</comment>
<dbReference type="Gene3D" id="3.40.50.300">
    <property type="entry name" value="P-loop containing nucleotide triphosphate hydrolases"/>
    <property type="match status" value="1"/>
</dbReference>
<evidence type="ECO:0000313" key="5">
    <source>
        <dbReference type="Proteomes" id="UP000092987"/>
    </source>
</evidence>
<protein>
    <submittedName>
        <fullName evidence="4">Zeta toxin</fullName>
    </submittedName>
</protein>
<keyword evidence="2" id="KW-0067">ATP-binding</keyword>
<accession>A0A1C7WR55</accession>
<evidence type="ECO:0000256" key="2">
    <source>
        <dbReference type="ARBA" id="ARBA00022840"/>
    </source>
</evidence>